<organism evidence="1 2">
    <name type="scientific">Shinella lacus</name>
    <dbReference type="NCBI Taxonomy" id="2654216"/>
    <lineage>
        <taxon>Bacteria</taxon>
        <taxon>Pseudomonadati</taxon>
        <taxon>Pseudomonadota</taxon>
        <taxon>Alphaproteobacteria</taxon>
        <taxon>Hyphomicrobiales</taxon>
        <taxon>Rhizobiaceae</taxon>
        <taxon>Shinella</taxon>
    </lineage>
</organism>
<keyword evidence="2" id="KW-1185">Reference proteome</keyword>
<evidence type="ECO:0008006" key="3">
    <source>
        <dbReference type="Google" id="ProtNLM"/>
    </source>
</evidence>
<accession>A0ABT1R4V8</accession>
<dbReference type="EMBL" id="WHSB02000003">
    <property type="protein sequence ID" value="MCQ4630226.1"/>
    <property type="molecule type" value="Genomic_DNA"/>
</dbReference>
<dbReference type="RefSeq" id="WP_256116454.1">
    <property type="nucleotide sequence ID" value="NZ_WHSB02000003.1"/>
</dbReference>
<reference evidence="1" key="1">
    <citation type="submission" date="2021-07" db="EMBL/GenBank/DDBJ databases">
        <title>Shinella sp. nov., a novel member of the genus Shinella from water.</title>
        <authorList>
            <person name="Deng Y."/>
        </authorList>
    </citation>
    <scope>NUCLEOTIDE SEQUENCE</scope>
    <source>
        <strain evidence="1">CPCC 100929</strain>
    </source>
</reference>
<proteinExistence type="predicted"/>
<evidence type="ECO:0000313" key="2">
    <source>
        <dbReference type="Proteomes" id="UP000996601"/>
    </source>
</evidence>
<gene>
    <name evidence="1" type="ORF">GB927_009280</name>
</gene>
<comment type="caution">
    <text evidence="1">The sequence shown here is derived from an EMBL/GenBank/DDBJ whole genome shotgun (WGS) entry which is preliminary data.</text>
</comment>
<protein>
    <recommendedName>
        <fullName evidence="3">Vanillate O-demethylase oxygenase-like C-terminal catalytic domain-containing protein</fullName>
    </recommendedName>
</protein>
<dbReference type="Proteomes" id="UP000996601">
    <property type="component" value="Unassembled WGS sequence"/>
</dbReference>
<name>A0ABT1R4V8_9HYPH</name>
<evidence type="ECO:0000313" key="1">
    <source>
        <dbReference type="EMBL" id="MCQ4630226.1"/>
    </source>
</evidence>
<sequence>MALALLKKPQPRLTFLCRKEDEGVIPAPVRAKTALPDWFRKLPAIDETQVSPTNSGITVKRCMPFLDAMAAGWVIGLAASVRMEISDGGKTVDCGWDFDRTLVSNHASHQVAGNPREPLPPCKFHNYWTIRTPPGWSCLFVPPLNRPNGVFEIVAGVVDTDTYQSEIHFPFFAIGEDGLHMLERGTPIVQVIPFRRDASDLDADIRAESPPEGAVRKTILRKTLAADGWYRKFARAQR</sequence>